<dbReference type="PANTHER" id="PTHR45648:SF22">
    <property type="entry name" value="GDSL LIPASE_ACYLHYDROLASE FAMILY PROTEIN (AFU_ORTHOLOGUE AFUA_4G14700)"/>
    <property type="match status" value="1"/>
</dbReference>
<protein>
    <submittedName>
        <fullName evidence="3">Lysophospholipase A</fullName>
        <ecNumber evidence="3">2.3.1.43</ecNumber>
    </submittedName>
</protein>
<keyword evidence="3" id="KW-0808">Transferase</keyword>
<dbReference type="PANTHER" id="PTHR45648">
    <property type="entry name" value="GDSL LIPASE/ACYLHYDROLASE FAMILY PROTEIN (AFU_ORTHOLOGUE AFUA_4G14700)"/>
    <property type="match status" value="1"/>
</dbReference>
<feature type="signal peptide" evidence="2">
    <location>
        <begin position="1"/>
        <end position="18"/>
    </location>
</feature>
<feature type="chain" id="PRO_5016788034" evidence="2">
    <location>
        <begin position="19"/>
        <end position="306"/>
    </location>
</feature>
<evidence type="ECO:0000256" key="1">
    <source>
        <dbReference type="ARBA" id="ARBA00022801"/>
    </source>
</evidence>
<dbReference type="GO" id="GO:0016788">
    <property type="term" value="F:hydrolase activity, acting on ester bonds"/>
    <property type="evidence" value="ECO:0007669"/>
    <property type="project" value="InterPro"/>
</dbReference>
<dbReference type="InterPro" id="IPR001087">
    <property type="entry name" value="GDSL"/>
</dbReference>
<keyword evidence="3" id="KW-0012">Acyltransferase</keyword>
<dbReference type="Gene3D" id="3.40.50.1110">
    <property type="entry name" value="SGNH hydrolase"/>
    <property type="match status" value="1"/>
</dbReference>
<dbReference type="InterPro" id="IPR036514">
    <property type="entry name" value="SGNH_hydro_sf"/>
</dbReference>
<dbReference type="Pfam" id="PF00657">
    <property type="entry name" value="Lipase_GDSL"/>
    <property type="match status" value="1"/>
</dbReference>
<evidence type="ECO:0000313" key="3">
    <source>
        <dbReference type="EMBL" id="STX50657.1"/>
    </source>
</evidence>
<dbReference type="CDD" id="cd01846">
    <property type="entry name" value="fatty_acyltransferase_like"/>
    <property type="match status" value="1"/>
</dbReference>
<organism evidence="3 4">
    <name type="scientific">Legionella busanensis</name>
    <dbReference type="NCBI Taxonomy" id="190655"/>
    <lineage>
        <taxon>Bacteria</taxon>
        <taxon>Pseudomonadati</taxon>
        <taxon>Pseudomonadota</taxon>
        <taxon>Gammaproteobacteria</taxon>
        <taxon>Legionellales</taxon>
        <taxon>Legionellaceae</taxon>
        <taxon>Legionella</taxon>
    </lineage>
</organism>
<dbReference type="GO" id="GO:0004607">
    <property type="term" value="F:phosphatidylcholine-sterol O-acyltransferase activity"/>
    <property type="evidence" value="ECO:0007669"/>
    <property type="project" value="UniProtKB-EC"/>
</dbReference>
<dbReference type="SUPFAM" id="SSF52266">
    <property type="entry name" value="SGNH hydrolase"/>
    <property type="match status" value="1"/>
</dbReference>
<keyword evidence="1" id="KW-0378">Hydrolase</keyword>
<sequence>MKVFLAMLVLLFSTLVNANELNNVVVFGDSLSDNGNLYEYMRHRIPQSPPYYEGRFTNGPVWIEQLTNFYFPNQVKSHLYDYAFGGAAISDNAADDDILFTLNREIKTYLLSHDNKASEQSLFIIWIGGNNYLALPENEEEANAIVVNGIANGTEQLVKAGAKHILILTLPDLGRGPAARQLKAEEKLTRLSKHHNELLKVALQKLRVKYPNVQFLYFETEGTVNRLLESPEEYGFTNTIDTCYDVLVDDISKSSTLLMAAKSAKIDETCEGYLFFDPVHPTTLAHRLIAEDVRAMLDASHVKFKK</sequence>
<dbReference type="EMBL" id="UGOD01000001">
    <property type="protein sequence ID" value="STX50657.1"/>
    <property type="molecule type" value="Genomic_DNA"/>
</dbReference>
<proteinExistence type="predicted"/>
<dbReference type="NCBIfam" id="NF045906">
    <property type="entry name" value="LysophlipPlaALeg"/>
    <property type="match status" value="1"/>
</dbReference>
<gene>
    <name evidence="3" type="ORF">NCTC13316_00740</name>
</gene>
<evidence type="ECO:0000313" key="4">
    <source>
        <dbReference type="Proteomes" id="UP000254794"/>
    </source>
</evidence>
<evidence type="ECO:0000256" key="2">
    <source>
        <dbReference type="SAM" id="SignalP"/>
    </source>
</evidence>
<accession>A0A378JI02</accession>
<dbReference type="Proteomes" id="UP000254794">
    <property type="component" value="Unassembled WGS sequence"/>
</dbReference>
<keyword evidence="4" id="KW-1185">Reference proteome</keyword>
<dbReference type="InterPro" id="IPR051058">
    <property type="entry name" value="GDSL_Est/Lipase"/>
</dbReference>
<dbReference type="RefSeq" id="WP_115330359.1">
    <property type="nucleotide sequence ID" value="NZ_CAAAHP010000004.1"/>
</dbReference>
<reference evidence="3 4" key="1">
    <citation type="submission" date="2018-06" db="EMBL/GenBank/DDBJ databases">
        <authorList>
            <consortium name="Pathogen Informatics"/>
            <person name="Doyle S."/>
        </authorList>
    </citation>
    <scope>NUCLEOTIDE SEQUENCE [LARGE SCALE GENOMIC DNA]</scope>
    <source>
        <strain evidence="3 4">NCTC13316</strain>
    </source>
</reference>
<dbReference type="AlphaFoldDB" id="A0A378JI02"/>
<keyword evidence="2" id="KW-0732">Signal</keyword>
<name>A0A378JI02_9GAMM</name>
<dbReference type="OrthoDB" id="5292073at2"/>
<dbReference type="EC" id="2.3.1.43" evidence="3"/>